<dbReference type="Pfam" id="PF01548">
    <property type="entry name" value="DEDD_Tnp_IS110"/>
    <property type="match status" value="1"/>
</dbReference>
<feature type="domain" description="Transposase IS110-like N-terminal" evidence="1">
    <location>
        <begin position="22"/>
        <end position="106"/>
    </location>
</feature>
<accession>A0ABZ3D0N4</accession>
<dbReference type="Proteomes" id="UP001449795">
    <property type="component" value="Chromosome"/>
</dbReference>
<sequence>MEKMTQADADSKIQIPGQAITIGIDISKVHLDVALYPGGETWRFLNARSGHTALLRWLGKQVVARIVFEATGPYHRDLERRLEQAGLPFAKVNPRQARRFAEATGKLAKIAITAIMRRLVVIANALLRDDRTWNPKVA</sequence>
<dbReference type="PANTHER" id="PTHR33055">
    <property type="entry name" value="TRANSPOSASE FOR INSERTION SEQUENCE ELEMENT IS1111A"/>
    <property type="match status" value="1"/>
</dbReference>
<dbReference type="EMBL" id="CP152276">
    <property type="protein sequence ID" value="XAE41250.1"/>
    <property type="molecule type" value="Genomic_DNA"/>
</dbReference>
<dbReference type="RefSeq" id="WP_342627218.1">
    <property type="nucleotide sequence ID" value="NZ_CP152276.1"/>
</dbReference>
<name>A0ABZ3D0N4_9PROT</name>
<evidence type="ECO:0000313" key="3">
    <source>
        <dbReference type="Proteomes" id="UP001449795"/>
    </source>
</evidence>
<evidence type="ECO:0000313" key="2">
    <source>
        <dbReference type="EMBL" id="XAE41250.1"/>
    </source>
</evidence>
<protein>
    <submittedName>
        <fullName evidence="2">Transposase</fullName>
    </submittedName>
</protein>
<dbReference type="InterPro" id="IPR047650">
    <property type="entry name" value="Transpos_IS110"/>
</dbReference>
<gene>
    <name evidence="2" type="ORF">AAC691_13130</name>
</gene>
<dbReference type="InterPro" id="IPR002525">
    <property type="entry name" value="Transp_IS110-like_N"/>
</dbReference>
<keyword evidence="3" id="KW-1185">Reference proteome</keyword>
<reference evidence="2 3" key="1">
    <citation type="submission" date="2024-04" db="EMBL/GenBank/DDBJ databases">
        <title>Complete genome sequence of Nguyenibacter vanlangesis HBCM-1154, a strain capable of nitrogen fixation, IAA production, and phosphorus solubilization isolated from sugarcane soil.</title>
        <authorList>
            <person name="MY HANH P."/>
        </authorList>
    </citation>
    <scope>NUCLEOTIDE SEQUENCE [LARGE SCALE GENOMIC DNA]</scope>
    <source>
        <strain evidence="2 3">HBCM 1154</strain>
    </source>
</reference>
<proteinExistence type="predicted"/>
<organism evidence="2 3">
    <name type="scientific">Nguyenibacter vanlangensis</name>
    <dbReference type="NCBI Taxonomy" id="1216886"/>
    <lineage>
        <taxon>Bacteria</taxon>
        <taxon>Pseudomonadati</taxon>
        <taxon>Pseudomonadota</taxon>
        <taxon>Alphaproteobacteria</taxon>
        <taxon>Acetobacterales</taxon>
        <taxon>Acetobacteraceae</taxon>
        <taxon>Nguyenibacter</taxon>
    </lineage>
</organism>
<evidence type="ECO:0000259" key="1">
    <source>
        <dbReference type="Pfam" id="PF01548"/>
    </source>
</evidence>